<dbReference type="AlphaFoldDB" id="A0AAN8JSJ9"/>
<accession>A0AAN8JSJ9</accession>
<dbReference type="EMBL" id="JAZGQO010000007">
    <property type="protein sequence ID" value="KAK6182347.1"/>
    <property type="molecule type" value="Genomic_DNA"/>
</dbReference>
<organism evidence="2 3">
    <name type="scientific">Patella caerulea</name>
    <name type="common">Rayed Mediterranean limpet</name>
    <dbReference type="NCBI Taxonomy" id="87958"/>
    <lineage>
        <taxon>Eukaryota</taxon>
        <taxon>Metazoa</taxon>
        <taxon>Spiralia</taxon>
        <taxon>Lophotrochozoa</taxon>
        <taxon>Mollusca</taxon>
        <taxon>Gastropoda</taxon>
        <taxon>Patellogastropoda</taxon>
        <taxon>Patelloidea</taxon>
        <taxon>Patellidae</taxon>
        <taxon>Patella</taxon>
    </lineage>
</organism>
<feature type="compositionally biased region" description="Polar residues" evidence="1">
    <location>
        <begin position="326"/>
        <end position="346"/>
    </location>
</feature>
<dbReference type="GO" id="GO:0005737">
    <property type="term" value="C:cytoplasm"/>
    <property type="evidence" value="ECO:0007669"/>
    <property type="project" value="TreeGrafter"/>
</dbReference>
<name>A0AAN8JSJ9_PATCE</name>
<keyword evidence="3" id="KW-1185">Reference proteome</keyword>
<feature type="compositionally biased region" description="Basic and acidic residues" evidence="1">
    <location>
        <begin position="316"/>
        <end position="325"/>
    </location>
</feature>
<dbReference type="Proteomes" id="UP001347796">
    <property type="component" value="Unassembled WGS sequence"/>
</dbReference>
<comment type="caution">
    <text evidence="2">The sequence shown here is derived from an EMBL/GenBank/DDBJ whole genome shotgun (WGS) entry which is preliminary data.</text>
</comment>
<evidence type="ECO:0000313" key="3">
    <source>
        <dbReference type="Proteomes" id="UP001347796"/>
    </source>
</evidence>
<dbReference type="SUPFAM" id="SSF57924">
    <property type="entry name" value="Inhibitor of apoptosis (IAP) repeat"/>
    <property type="match status" value="2"/>
</dbReference>
<protein>
    <submittedName>
        <fullName evidence="2">Uncharacterized protein</fullName>
    </submittedName>
</protein>
<evidence type="ECO:0000313" key="2">
    <source>
        <dbReference type="EMBL" id="KAK6182347.1"/>
    </source>
</evidence>
<dbReference type="CDD" id="cd00022">
    <property type="entry name" value="BIR"/>
    <property type="match status" value="2"/>
</dbReference>
<dbReference type="Gene3D" id="1.10.1170.10">
    <property type="entry name" value="Inhibitor Of Apoptosis Protein (2mihbC-IAP-1), Chain A"/>
    <property type="match status" value="2"/>
</dbReference>
<dbReference type="GO" id="GO:0005634">
    <property type="term" value="C:nucleus"/>
    <property type="evidence" value="ECO:0007669"/>
    <property type="project" value="TreeGrafter"/>
</dbReference>
<sequence length="426" mass="48391">MAKNTANYGTATMAPTPVQKLHRLQSKQTEIDSCNNLQRRLNSFINTNWRSKKSYMQLAIAGFRYTGESDRVECEDCKKRVVKWSKDDDPLETHFRLSPQCPFLKSLGYSVDLQIPKFRKYANYNTRLQSMERLPSEYSEEVPNFESLARSGFFYQGTFDRMNCFHCGLVLRDWEPDTVPNTVHKQFGKNCGFIERVLKNENSKGNFIQIRRSNHRSLNNAENTEIKHNNAQLNTNLKTTSTAQNSHENMNSGLNMDLNMCMERTDTCQNKSSTIAVQPALNFKRRPIGIFSDEYQRQYRQQRALEVDSASVDVPDSMKKSKENHQTQVSKSSSLIRPSRLNTQASLPTQSEIVTAGATSTPVITPIEQAVNEMGYGLDVINQAITERQQRGEGDFPDATTLCLAVMDLTERTSSTPSSVDTDADK</sequence>
<dbReference type="PANTHER" id="PTHR10044:SF139">
    <property type="entry name" value="DEATH-ASSOCIATED INHIBITOR OF APOPTOSIS 2"/>
    <property type="match status" value="1"/>
</dbReference>
<dbReference type="SMART" id="SM00238">
    <property type="entry name" value="BIR"/>
    <property type="match status" value="2"/>
</dbReference>
<dbReference type="PANTHER" id="PTHR10044">
    <property type="entry name" value="INHIBITOR OF APOPTOSIS"/>
    <property type="match status" value="1"/>
</dbReference>
<proteinExistence type="predicted"/>
<dbReference type="Pfam" id="PF00653">
    <property type="entry name" value="BIR"/>
    <property type="match status" value="2"/>
</dbReference>
<reference evidence="2 3" key="1">
    <citation type="submission" date="2024-01" db="EMBL/GenBank/DDBJ databases">
        <title>The genome of the rayed Mediterranean limpet Patella caerulea (Linnaeus, 1758).</title>
        <authorList>
            <person name="Anh-Thu Weber A."/>
            <person name="Halstead-Nussloch G."/>
        </authorList>
    </citation>
    <scope>NUCLEOTIDE SEQUENCE [LARGE SCALE GENOMIC DNA]</scope>
    <source>
        <strain evidence="2">AATW-2023a</strain>
        <tissue evidence="2">Whole specimen</tissue>
    </source>
</reference>
<dbReference type="PROSITE" id="PS50143">
    <property type="entry name" value="BIR_REPEAT_2"/>
    <property type="match status" value="2"/>
</dbReference>
<dbReference type="GO" id="GO:0051726">
    <property type="term" value="P:regulation of cell cycle"/>
    <property type="evidence" value="ECO:0007669"/>
    <property type="project" value="TreeGrafter"/>
</dbReference>
<dbReference type="InterPro" id="IPR001370">
    <property type="entry name" value="BIR_rpt"/>
</dbReference>
<feature type="region of interest" description="Disordered" evidence="1">
    <location>
        <begin position="305"/>
        <end position="346"/>
    </location>
</feature>
<evidence type="ECO:0000256" key="1">
    <source>
        <dbReference type="SAM" id="MobiDB-lite"/>
    </source>
</evidence>
<gene>
    <name evidence="2" type="ORF">SNE40_010056</name>
</gene>
<dbReference type="InterPro" id="IPR050784">
    <property type="entry name" value="IAP"/>
</dbReference>